<accession>A0A2N3G4U4</accession>
<dbReference type="Pfam" id="PF02541">
    <property type="entry name" value="Ppx-GppA"/>
    <property type="match status" value="1"/>
</dbReference>
<dbReference type="InterPro" id="IPR043129">
    <property type="entry name" value="ATPase_NBD"/>
</dbReference>
<dbReference type="CDD" id="cd24054">
    <property type="entry name" value="ASKHA_NBD_AaPPX-GppA_MtPPX2-like"/>
    <property type="match status" value="1"/>
</dbReference>
<dbReference type="GO" id="GO:0016462">
    <property type="term" value="F:pyrophosphatase activity"/>
    <property type="evidence" value="ECO:0007669"/>
    <property type="project" value="TreeGrafter"/>
</dbReference>
<name>A0A2N3G4U4_9ACTN</name>
<comment type="caution">
    <text evidence="2">The sequence shown here is derived from an EMBL/GenBank/DDBJ whole genome shotgun (WGS) entry which is preliminary data.</text>
</comment>
<reference evidence="2 3" key="1">
    <citation type="journal article" date="2017" name="ISME J.">
        <title>Potential for microbial H2 and metal transformations associated with novel bacteria and archaea in deep terrestrial subsurface sediments.</title>
        <authorList>
            <person name="Hernsdorf A.W."/>
            <person name="Amano Y."/>
            <person name="Miyakawa K."/>
            <person name="Ise K."/>
            <person name="Suzuki Y."/>
            <person name="Anantharaman K."/>
            <person name="Probst A."/>
            <person name="Burstein D."/>
            <person name="Thomas B.C."/>
            <person name="Banfield J.F."/>
        </authorList>
    </citation>
    <scope>NUCLEOTIDE SEQUENCE [LARGE SCALE GENOMIC DNA]</scope>
    <source>
        <strain evidence="2">HGW-Actinobacteria-3</strain>
    </source>
</reference>
<dbReference type="PANTHER" id="PTHR30005:SF13">
    <property type="entry name" value="EXOPOLYPHOSPHATASE 2"/>
    <property type="match status" value="1"/>
</dbReference>
<evidence type="ECO:0000259" key="1">
    <source>
        <dbReference type="Pfam" id="PF02541"/>
    </source>
</evidence>
<gene>
    <name evidence="2" type="ORF">CVT63_06910</name>
</gene>
<dbReference type="EMBL" id="PHEX01000069">
    <property type="protein sequence ID" value="PKQ27642.1"/>
    <property type="molecule type" value="Genomic_DNA"/>
</dbReference>
<feature type="domain" description="Ppx/GppA phosphatase N-terminal" evidence="1">
    <location>
        <begin position="21"/>
        <end position="315"/>
    </location>
</feature>
<dbReference type="Gene3D" id="3.30.420.150">
    <property type="entry name" value="Exopolyphosphatase. Domain 2"/>
    <property type="match status" value="1"/>
</dbReference>
<evidence type="ECO:0000313" key="3">
    <source>
        <dbReference type="Proteomes" id="UP000233654"/>
    </source>
</evidence>
<protein>
    <submittedName>
        <fullName evidence="2">Exopolyphosphatase</fullName>
    </submittedName>
</protein>
<dbReference type="Proteomes" id="UP000233654">
    <property type="component" value="Unassembled WGS sequence"/>
</dbReference>
<dbReference type="PANTHER" id="PTHR30005">
    <property type="entry name" value="EXOPOLYPHOSPHATASE"/>
    <property type="match status" value="1"/>
</dbReference>
<evidence type="ECO:0000313" key="2">
    <source>
        <dbReference type="EMBL" id="PKQ27642.1"/>
    </source>
</evidence>
<dbReference type="AlphaFoldDB" id="A0A2N3G4U4"/>
<sequence>MKDHLRLASLDLGTNSTRLLVAECDGVRTETVDRRMVITRLGEGVDGSRYLLPAAVERTIAAISGFVDVMRPLEPVGVVAAATSVLRDSRNGQQFIDRVEKMLGARTRILAGDEEARLSFLGAVSDLEAAVRVGEGGAALVFDIGGGSTEFVVGEYPMTKKDLTVKSVDVGCVRMTERFLTKSDPPSPLAVGRMEAFLVASLKPVTETLRALKPTLVVGLAGTVTTLSGIKQNLEEYDTERIHHSRLTRQDVEEMFMRLVTATVARRRDIMGLEPGRADIIVGGIAVLRAIMDLTGLDEILVSEKDILDGLVIDLYNNKRECRNW</sequence>
<organism evidence="2 3">
    <name type="scientific">Candidatus Anoxymicrobium japonicum</name>
    <dbReference type="NCBI Taxonomy" id="2013648"/>
    <lineage>
        <taxon>Bacteria</taxon>
        <taxon>Bacillati</taxon>
        <taxon>Actinomycetota</taxon>
        <taxon>Candidatus Geothermincolia</taxon>
        <taxon>Candidatus Geothermincolales</taxon>
        <taxon>Candidatus Anoxymicrobiaceae</taxon>
        <taxon>Candidatus Anoxymicrobium</taxon>
    </lineage>
</organism>
<dbReference type="Gene3D" id="3.30.420.40">
    <property type="match status" value="1"/>
</dbReference>
<dbReference type="InterPro" id="IPR003695">
    <property type="entry name" value="Ppx_GppA_N"/>
</dbReference>
<dbReference type="SUPFAM" id="SSF53067">
    <property type="entry name" value="Actin-like ATPase domain"/>
    <property type="match status" value="2"/>
</dbReference>
<dbReference type="InterPro" id="IPR050273">
    <property type="entry name" value="GppA/Ppx_hydrolase"/>
</dbReference>
<proteinExistence type="predicted"/>